<accession>A0A6M4GR50</accession>
<dbReference type="EMBL" id="CP053069">
    <property type="protein sequence ID" value="QJR09258.1"/>
    <property type="molecule type" value="Genomic_DNA"/>
</dbReference>
<evidence type="ECO:0000313" key="3">
    <source>
        <dbReference type="EMBL" id="QJR09258.1"/>
    </source>
</evidence>
<keyword evidence="2" id="KW-0812">Transmembrane</keyword>
<dbReference type="AlphaFoldDB" id="A0A6M4GR50"/>
<dbReference type="KEGG" id="uru:DSM104443_00295"/>
<protein>
    <submittedName>
        <fullName evidence="3">Uncharacterized protein</fullName>
    </submittedName>
</protein>
<feature type="transmembrane region" description="Helical" evidence="2">
    <location>
        <begin position="33"/>
        <end position="52"/>
    </location>
</feature>
<reference evidence="3 4" key="1">
    <citation type="submission" date="2020-04" db="EMBL/GenBank/DDBJ databases">
        <title>Usitatibacter rugosus gen. nov., sp. nov. and Usitatibacter palustris sp. nov., novel members of Usitatibacteraceae fam. nov. within the order Nitrosomonadales isolated from soil.</title>
        <authorList>
            <person name="Huber K.J."/>
            <person name="Neumann-Schaal M."/>
            <person name="Geppert A."/>
            <person name="Luckner M."/>
            <person name="Wanner G."/>
            <person name="Overmann J."/>
        </authorList>
    </citation>
    <scope>NUCLEOTIDE SEQUENCE [LARGE SCALE GENOMIC DNA]</scope>
    <source>
        <strain evidence="3 4">0125_3</strain>
    </source>
</reference>
<evidence type="ECO:0000313" key="4">
    <source>
        <dbReference type="Proteomes" id="UP000501534"/>
    </source>
</evidence>
<proteinExistence type="predicted"/>
<evidence type="ECO:0000256" key="1">
    <source>
        <dbReference type="SAM" id="MobiDB-lite"/>
    </source>
</evidence>
<dbReference type="Proteomes" id="UP000501534">
    <property type="component" value="Chromosome"/>
</dbReference>
<keyword evidence="4" id="KW-1185">Reference proteome</keyword>
<gene>
    <name evidence="3" type="ORF">DSM104443_00295</name>
</gene>
<evidence type="ECO:0000256" key="2">
    <source>
        <dbReference type="SAM" id="Phobius"/>
    </source>
</evidence>
<feature type="region of interest" description="Disordered" evidence="1">
    <location>
        <begin position="90"/>
        <end position="109"/>
    </location>
</feature>
<keyword evidence="2" id="KW-1133">Transmembrane helix</keyword>
<keyword evidence="2" id="KW-0472">Membrane</keyword>
<sequence>MATFVVMIALLQICAMVVSFTFAKSRSVSWWLYAPSLVIAWGGYIAYEAIYIPRNCTGECNIRVDLLFIYPYLAFVTICAIAYFVRSEAAPPGDPDGGDDVAHPTQPDR</sequence>
<organism evidence="3 4">
    <name type="scientific">Usitatibacter rugosus</name>
    <dbReference type="NCBI Taxonomy" id="2732067"/>
    <lineage>
        <taxon>Bacteria</taxon>
        <taxon>Pseudomonadati</taxon>
        <taxon>Pseudomonadota</taxon>
        <taxon>Betaproteobacteria</taxon>
        <taxon>Nitrosomonadales</taxon>
        <taxon>Usitatibacteraceae</taxon>
        <taxon>Usitatibacter</taxon>
    </lineage>
</organism>
<feature type="compositionally biased region" description="Basic and acidic residues" evidence="1">
    <location>
        <begin position="100"/>
        <end position="109"/>
    </location>
</feature>
<feature type="transmembrane region" description="Helical" evidence="2">
    <location>
        <begin position="64"/>
        <end position="85"/>
    </location>
</feature>
<dbReference type="RefSeq" id="WP_171088963.1">
    <property type="nucleotide sequence ID" value="NZ_CP053069.1"/>
</dbReference>
<name>A0A6M4GR50_9PROT</name>